<gene>
    <name evidence="2" type="ORF">QYE76_009926</name>
</gene>
<feature type="region of interest" description="Disordered" evidence="1">
    <location>
        <begin position="18"/>
        <end position="38"/>
    </location>
</feature>
<evidence type="ECO:0000313" key="3">
    <source>
        <dbReference type="Proteomes" id="UP001231189"/>
    </source>
</evidence>
<accession>A0AAD8X456</accession>
<dbReference type="EMBL" id="JAUUTY010000001">
    <property type="protein sequence ID" value="KAK1693229.1"/>
    <property type="molecule type" value="Genomic_DNA"/>
</dbReference>
<evidence type="ECO:0000313" key="2">
    <source>
        <dbReference type="EMBL" id="KAK1693229.1"/>
    </source>
</evidence>
<dbReference type="AlphaFoldDB" id="A0AAD8X456"/>
<feature type="compositionally biased region" description="Basic residues" evidence="1">
    <location>
        <begin position="23"/>
        <end position="38"/>
    </location>
</feature>
<keyword evidence="3" id="KW-1185">Reference proteome</keyword>
<name>A0AAD8X456_LOLMU</name>
<comment type="caution">
    <text evidence="2">The sequence shown here is derived from an EMBL/GenBank/DDBJ whole genome shotgun (WGS) entry which is preliminary data.</text>
</comment>
<organism evidence="2 3">
    <name type="scientific">Lolium multiflorum</name>
    <name type="common">Italian ryegrass</name>
    <name type="synonym">Lolium perenne subsp. multiflorum</name>
    <dbReference type="NCBI Taxonomy" id="4521"/>
    <lineage>
        <taxon>Eukaryota</taxon>
        <taxon>Viridiplantae</taxon>
        <taxon>Streptophyta</taxon>
        <taxon>Embryophyta</taxon>
        <taxon>Tracheophyta</taxon>
        <taxon>Spermatophyta</taxon>
        <taxon>Magnoliopsida</taxon>
        <taxon>Liliopsida</taxon>
        <taxon>Poales</taxon>
        <taxon>Poaceae</taxon>
        <taxon>BOP clade</taxon>
        <taxon>Pooideae</taxon>
        <taxon>Poodae</taxon>
        <taxon>Poeae</taxon>
        <taxon>Poeae Chloroplast Group 2 (Poeae type)</taxon>
        <taxon>Loliodinae</taxon>
        <taxon>Loliinae</taxon>
        <taxon>Lolium</taxon>
    </lineage>
</organism>
<protein>
    <submittedName>
        <fullName evidence="2">Uncharacterized protein</fullName>
    </submittedName>
</protein>
<dbReference type="Proteomes" id="UP001231189">
    <property type="component" value="Unassembled WGS sequence"/>
</dbReference>
<evidence type="ECO:0000256" key="1">
    <source>
        <dbReference type="SAM" id="MobiDB-lite"/>
    </source>
</evidence>
<reference evidence="2" key="1">
    <citation type="submission" date="2023-07" db="EMBL/GenBank/DDBJ databases">
        <title>A chromosome-level genome assembly of Lolium multiflorum.</title>
        <authorList>
            <person name="Chen Y."/>
            <person name="Copetti D."/>
            <person name="Kolliker R."/>
            <person name="Studer B."/>
        </authorList>
    </citation>
    <scope>NUCLEOTIDE SEQUENCE</scope>
    <source>
        <strain evidence="2">02402/16</strain>
        <tissue evidence="2">Leaf</tissue>
    </source>
</reference>
<proteinExistence type="predicted"/>
<sequence length="121" mass="14188">MRSNARALRRTLKPSTMRMWTMSRRRRHTRNNSRPWHHSRLVVPAAKNYFVPLSWVPPFGPDTYYQAGPVKDLSKDEDDLGYEPMESKLTEEEAIQRAMAASEAEERAKWIGLEETIQRSQ</sequence>